<feature type="transmembrane region" description="Helical" evidence="1">
    <location>
        <begin position="90"/>
        <end position="112"/>
    </location>
</feature>
<keyword evidence="1" id="KW-0472">Membrane</keyword>
<proteinExistence type="predicted"/>
<keyword evidence="1" id="KW-1133">Transmembrane helix</keyword>
<dbReference type="Pfam" id="PF11391">
    <property type="entry name" value="DUF2798"/>
    <property type="match status" value="2"/>
</dbReference>
<evidence type="ECO:0000313" key="2">
    <source>
        <dbReference type="EMBL" id="MFC0270405.1"/>
    </source>
</evidence>
<feature type="transmembrane region" description="Helical" evidence="1">
    <location>
        <begin position="45"/>
        <end position="69"/>
    </location>
</feature>
<reference evidence="2 3" key="1">
    <citation type="submission" date="2024-09" db="EMBL/GenBank/DDBJ databases">
        <authorList>
            <person name="Sun Q."/>
            <person name="Mori K."/>
        </authorList>
    </citation>
    <scope>NUCLEOTIDE SEQUENCE [LARGE SCALE GENOMIC DNA]</scope>
    <source>
        <strain evidence="2 3">CCM 7228</strain>
    </source>
</reference>
<sequence>MEQETRLPRNGKEGALYGGIICFLTALFMTTLSIILALGEFNGEVALVILKTLPIMWIIAMILEPLIVGPIAEKLVRTFTEQTDSFNAKILFRIVFTVFGMSLCMTLIGDIVGNGISSETFSSFLSNWPRNFLIVLLAESLVIQPIARFVMVKLHAYQDHKNYAAMMIK</sequence>
<dbReference type="InterPro" id="IPR021529">
    <property type="entry name" value="DUF2798"/>
</dbReference>
<organism evidence="2 3">
    <name type="scientific">Metabacillus herbersteinensis</name>
    <dbReference type="NCBI Taxonomy" id="283816"/>
    <lineage>
        <taxon>Bacteria</taxon>
        <taxon>Bacillati</taxon>
        <taxon>Bacillota</taxon>
        <taxon>Bacilli</taxon>
        <taxon>Bacillales</taxon>
        <taxon>Bacillaceae</taxon>
        <taxon>Metabacillus</taxon>
    </lineage>
</organism>
<feature type="transmembrane region" description="Helical" evidence="1">
    <location>
        <begin position="132"/>
        <end position="151"/>
    </location>
</feature>
<dbReference type="RefSeq" id="WP_378930287.1">
    <property type="nucleotide sequence ID" value="NZ_JBHLVO010000001.1"/>
</dbReference>
<evidence type="ECO:0000256" key="1">
    <source>
        <dbReference type="SAM" id="Phobius"/>
    </source>
</evidence>
<name>A0ABV6G9Q7_9BACI</name>
<protein>
    <submittedName>
        <fullName evidence="2">DUF2798 domain-containing protein</fullName>
    </submittedName>
</protein>
<dbReference type="Proteomes" id="UP001589854">
    <property type="component" value="Unassembled WGS sequence"/>
</dbReference>
<comment type="caution">
    <text evidence="2">The sequence shown here is derived from an EMBL/GenBank/DDBJ whole genome shotgun (WGS) entry which is preliminary data.</text>
</comment>
<accession>A0ABV6G9Q7</accession>
<evidence type="ECO:0000313" key="3">
    <source>
        <dbReference type="Proteomes" id="UP001589854"/>
    </source>
</evidence>
<dbReference type="EMBL" id="JBHLVO010000001">
    <property type="protein sequence ID" value="MFC0270405.1"/>
    <property type="molecule type" value="Genomic_DNA"/>
</dbReference>
<feature type="transmembrane region" description="Helical" evidence="1">
    <location>
        <begin position="15"/>
        <end position="39"/>
    </location>
</feature>
<keyword evidence="1" id="KW-0812">Transmembrane</keyword>
<keyword evidence="3" id="KW-1185">Reference proteome</keyword>
<gene>
    <name evidence="2" type="ORF">ACFFIX_02890</name>
</gene>